<keyword evidence="3" id="KW-1185">Reference proteome</keyword>
<dbReference type="EMBL" id="JNBY01000033">
    <property type="protein sequence ID" value="KDN87504.1"/>
    <property type="molecule type" value="Genomic_DNA"/>
</dbReference>
<dbReference type="AlphaFoldDB" id="A0A066Z5H0"/>
<feature type="compositionally biased region" description="Basic and acidic residues" evidence="1">
    <location>
        <begin position="23"/>
        <end position="34"/>
    </location>
</feature>
<evidence type="ECO:0000313" key="2">
    <source>
        <dbReference type="EMBL" id="KDN87504.1"/>
    </source>
</evidence>
<name>A0A066Z5H0_9ACTN</name>
<evidence type="ECO:0000313" key="3">
    <source>
        <dbReference type="Proteomes" id="UP000027178"/>
    </source>
</evidence>
<dbReference type="HOGENOM" id="CLU_3080778_0_0_11"/>
<dbReference type="Proteomes" id="UP000027178">
    <property type="component" value="Unassembled WGS sequence"/>
</dbReference>
<proteinExistence type="predicted"/>
<evidence type="ECO:0000256" key="1">
    <source>
        <dbReference type="SAM" id="MobiDB-lite"/>
    </source>
</evidence>
<reference evidence="2 3" key="1">
    <citation type="submission" date="2014-05" db="EMBL/GenBank/DDBJ databases">
        <title>Draft Genome Sequence of Kitasatospora cheerisanensis KCTC 2395.</title>
        <authorList>
            <person name="Nam D.H."/>
        </authorList>
    </citation>
    <scope>NUCLEOTIDE SEQUENCE [LARGE SCALE GENOMIC DNA]</scope>
    <source>
        <strain evidence="2 3">KCTC 2395</strain>
    </source>
</reference>
<gene>
    <name evidence="2" type="ORF">KCH_07200</name>
</gene>
<accession>A0A066Z5H0</accession>
<dbReference type="PATRIC" id="fig|1348663.4.peg.687"/>
<feature type="compositionally biased region" description="Low complexity" evidence="1">
    <location>
        <begin position="10"/>
        <end position="21"/>
    </location>
</feature>
<feature type="region of interest" description="Disordered" evidence="1">
    <location>
        <begin position="1"/>
        <end position="52"/>
    </location>
</feature>
<protein>
    <submittedName>
        <fullName evidence="2">Uncharacterized protein</fullName>
    </submittedName>
</protein>
<comment type="caution">
    <text evidence="2">The sequence shown here is derived from an EMBL/GenBank/DDBJ whole genome shotgun (WGS) entry which is preliminary data.</text>
</comment>
<sequence length="52" mass="5124">MTGTSGGAGTASSPGGPSGAPEEGVREDVREGATRGHRGAARRTGGDGGRWW</sequence>
<organism evidence="2 3">
    <name type="scientific">Kitasatospora cheerisanensis KCTC 2395</name>
    <dbReference type="NCBI Taxonomy" id="1348663"/>
    <lineage>
        <taxon>Bacteria</taxon>
        <taxon>Bacillati</taxon>
        <taxon>Actinomycetota</taxon>
        <taxon>Actinomycetes</taxon>
        <taxon>Kitasatosporales</taxon>
        <taxon>Streptomycetaceae</taxon>
        <taxon>Kitasatospora</taxon>
    </lineage>
</organism>